<organism evidence="2 3">
    <name type="scientific">Araneus ventricosus</name>
    <name type="common">Orbweaver spider</name>
    <name type="synonym">Epeira ventricosa</name>
    <dbReference type="NCBI Taxonomy" id="182803"/>
    <lineage>
        <taxon>Eukaryota</taxon>
        <taxon>Metazoa</taxon>
        <taxon>Ecdysozoa</taxon>
        <taxon>Arthropoda</taxon>
        <taxon>Chelicerata</taxon>
        <taxon>Arachnida</taxon>
        <taxon>Araneae</taxon>
        <taxon>Araneomorphae</taxon>
        <taxon>Entelegynae</taxon>
        <taxon>Araneoidea</taxon>
        <taxon>Araneidae</taxon>
        <taxon>Araneus</taxon>
    </lineage>
</organism>
<reference evidence="2 3" key="1">
    <citation type="journal article" date="2019" name="Sci. Rep.">
        <title>Orb-weaving spider Araneus ventricosus genome elucidates the spidroin gene catalogue.</title>
        <authorList>
            <person name="Kono N."/>
            <person name="Nakamura H."/>
            <person name="Ohtoshi R."/>
            <person name="Moran D.A.P."/>
            <person name="Shinohara A."/>
            <person name="Yoshida Y."/>
            <person name="Fujiwara M."/>
            <person name="Mori M."/>
            <person name="Tomita M."/>
            <person name="Arakawa K."/>
        </authorList>
    </citation>
    <scope>NUCLEOTIDE SEQUENCE [LARGE SCALE GENOMIC DNA]</scope>
</reference>
<evidence type="ECO:0000313" key="2">
    <source>
        <dbReference type="EMBL" id="GBN11269.1"/>
    </source>
</evidence>
<dbReference type="Proteomes" id="UP000499080">
    <property type="component" value="Unassembled WGS sequence"/>
</dbReference>
<name>A0A4Y2LA36_ARAVE</name>
<dbReference type="EMBL" id="BGPR01005557">
    <property type="protein sequence ID" value="GBN11269.1"/>
    <property type="molecule type" value="Genomic_DNA"/>
</dbReference>
<evidence type="ECO:0000313" key="3">
    <source>
        <dbReference type="Proteomes" id="UP000499080"/>
    </source>
</evidence>
<dbReference type="AlphaFoldDB" id="A0A4Y2LA36"/>
<gene>
    <name evidence="2" type="ORF">AVEN_31167_1</name>
</gene>
<proteinExistence type="predicted"/>
<sequence>MRLRATDSCDSLIRMSMPLKKISRSTARSLTETIKIALGILRQEEKRSLQKEYNTPKKSSMNECESYGSLEKKTRKQQNDFVGGSIGRKAAVDTPLV</sequence>
<protein>
    <submittedName>
        <fullName evidence="2">Uncharacterized protein</fullName>
    </submittedName>
</protein>
<evidence type="ECO:0000256" key="1">
    <source>
        <dbReference type="SAM" id="MobiDB-lite"/>
    </source>
</evidence>
<comment type="caution">
    <text evidence="2">The sequence shown here is derived from an EMBL/GenBank/DDBJ whole genome shotgun (WGS) entry which is preliminary data.</text>
</comment>
<feature type="region of interest" description="Disordered" evidence="1">
    <location>
        <begin position="49"/>
        <end position="85"/>
    </location>
</feature>
<keyword evidence="3" id="KW-1185">Reference proteome</keyword>
<feature type="compositionally biased region" description="Polar residues" evidence="1">
    <location>
        <begin position="51"/>
        <end position="63"/>
    </location>
</feature>
<accession>A0A4Y2LA36</accession>